<evidence type="ECO:0000256" key="17">
    <source>
        <dbReference type="RuleBase" id="RU361169"/>
    </source>
</evidence>
<dbReference type="PANTHER" id="PTHR31736:SF12">
    <property type="entry name" value="EXO-POLYGALACTURONASE, PUTATIVE-RELATED"/>
    <property type="match status" value="1"/>
</dbReference>
<dbReference type="Pfam" id="PF00295">
    <property type="entry name" value="Glyco_hydro_28"/>
    <property type="match status" value="1"/>
</dbReference>
<dbReference type="GO" id="GO:0005576">
    <property type="term" value="C:extracellular region"/>
    <property type="evidence" value="ECO:0007669"/>
    <property type="project" value="UniProtKB-SubCell"/>
</dbReference>
<evidence type="ECO:0000256" key="6">
    <source>
        <dbReference type="ARBA" id="ARBA00022801"/>
    </source>
</evidence>
<evidence type="ECO:0000256" key="3">
    <source>
        <dbReference type="ARBA" id="ARBA00022525"/>
    </source>
</evidence>
<proteinExistence type="inferred from homology"/>
<feature type="signal peptide" evidence="18">
    <location>
        <begin position="1"/>
        <end position="22"/>
    </location>
</feature>
<evidence type="ECO:0000256" key="4">
    <source>
        <dbReference type="ARBA" id="ARBA00022729"/>
    </source>
</evidence>
<evidence type="ECO:0000256" key="14">
    <source>
        <dbReference type="ARBA" id="ARBA00038933"/>
    </source>
</evidence>
<dbReference type="GO" id="GO:0071555">
    <property type="term" value="P:cell wall organization"/>
    <property type="evidence" value="ECO:0007669"/>
    <property type="project" value="UniProtKB-KW"/>
</dbReference>
<keyword evidence="10 17" id="KW-0326">Glycosidase</keyword>
<evidence type="ECO:0000256" key="9">
    <source>
        <dbReference type="ARBA" id="ARBA00023277"/>
    </source>
</evidence>
<dbReference type="InterPro" id="IPR000743">
    <property type="entry name" value="Glyco_hydro_28"/>
</dbReference>
<evidence type="ECO:0000256" key="5">
    <source>
        <dbReference type="ARBA" id="ARBA00022737"/>
    </source>
</evidence>
<dbReference type="PANTHER" id="PTHR31736">
    <property type="match status" value="1"/>
</dbReference>
<name>A0A8T9C9Z7_9HELO</name>
<comment type="similarity">
    <text evidence="2 17">Belongs to the glycosyl hydrolase 28 family.</text>
</comment>
<organism evidence="19 20">
    <name type="scientific">Lachnellula suecica</name>
    <dbReference type="NCBI Taxonomy" id="602035"/>
    <lineage>
        <taxon>Eukaryota</taxon>
        <taxon>Fungi</taxon>
        <taxon>Dikarya</taxon>
        <taxon>Ascomycota</taxon>
        <taxon>Pezizomycotina</taxon>
        <taxon>Leotiomycetes</taxon>
        <taxon>Helotiales</taxon>
        <taxon>Lachnaceae</taxon>
        <taxon>Lachnellula</taxon>
    </lineage>
</organism>
<comment type="subcellular location">
    <subcellularLocation>
        <location evidence="1">Secreted</location>
    </subcellularLocation>
</comment>
<dbReference type="OrthoDB" id="187139at2759"/>
<dbReference type="EMBL" id="QGMK01000304">
    <property type="protein sequence ID" value="TVY82545.1"/>
    <property type="molecule type" value="Genomic_DNA"/>
</dbReference>
<dbReference type="Gene3D" id="2.160.20.10">
    <property type="entry name" value="Single-stranded right-handed beta-helix, Pectin lyase-like"/>
    <property type="match status" value="1"/>
</dbReference>
<dbReference type="PROSITE" id="PS00502">
    <property type="entry name" value="POLYGALACTURONASE"/>
    <property type="match status" value="1"/>
</dbReference>
<evidence type="ECO:0000256" key="2">
    <source>
        <dbReference type="ARBA" id="ARBA00008834"/>
    </source>
</evidence>
<dbReference type="SUPFAM" id="SSF51126">
    <property type="entry name" value="Pectin lyase-like"/>
    <property type="match status" value="1"/>
</dbReference>
<keyword evidence="4 18" id="KW-0732">Signal</keyword>
<evidence type="ECO:0000256" key="15">
    <source>
        <dbReference type="ARBA" id="ARBA00048766"/>
    </source>
</evidence>
<keyword evidence="8" id="KW-0325">Glycoprotein</keyword>
<keyword evidence="20" id="KW-1185">Reference proteome</keyword>
<keyword evidence="6 17" id="KW-0378">Hydrolase</keyword>
<dbReference type="InterPro" id="IPR011050">
    <property type="entry name" value="Pectin_lyase_fold/virulence"/>
</dbReference>
<dbReference type="EC" id="3.2.1.67" evidence="14"/>
<evidence type="ECO:0000256" key="18">
    <source>
        <dbReference type="SAM" id="SignalP"/>
    </source>
</evidence>
<comment type="catalytic activity">
    <reaction evidence="15">
        <text>[(1-&gt;4)-alpha-D-galacturonosyl](n) + H2O = alpha-D-galacturonate + [(1-&gt;4)-alpha-D-galacturonosyl](n-1)</text>
        <dbReference type="Rhea" id="RHEA:14117"/>
        <dbReference type="Rhea" id="RHEA-COMP:14570"/>
        <dbReference type="Rhea" id="RHEA-COMP:14572"/>
        <dbReference type="ChEBI" id="CHEBI:15377"/>
        <dbReference type="ChEBI" id="CHEBI:58658"/>
        <dbReference type="ChEBI" id="CHEBI:140523"/>
        <dbReference type="EC" id="3.2.1.67"/>
    </reaction>
</comment>
<dbReference type="InterPro" id="IPR006626">
    <property type="entry name" value="PbH1"/>
</dbReference>
<protein>
    <recommendedName>
        <fullName evidence="14">galacturonan 1,4-alpha-galacturonidase</fullName>
        <ecNumber evidence="14">3.2.1.67</ecNumber>
    </recommendedName>
</protein>
<dbReference type="SMART" id="SM00710">
    <property type="entry name" value="PbH1"/>
    <property type="match status" value="4"/>
</dbReference>
<keyword evidence="9" id="KW-0119">Carbohydrate metabolism</keyword>
<keyword evidence="7" id="KW-1015">Disulfide bond</keyword>
<evidence type="ECO:0000256" key="11">
    <source>
        <dbReference type="ARBA" id="ARBA00023316"/>
    </source>
</evidence>
<evidence type="ECO:0000256" key="1">
    <source>
        <dbReference type="ARBA" id="ARBA00004613"/>
    </source>
</evidence>
<reference evidence="19 20" key="1">
    <citation type="submission" date="2018-05" db="EMBL/GenBank/DDBJ databases">
        <title>Genome sequencing and assembly of the regulated plant pathogen Lachnellula willkommii and related sister species for the development of diagnostic species identification markers.</title>
        <authorList>
            <person name="Giroux E."/>
            <person name="Bilodeau G."/>
        </authorList>
    </citation>
    <scope>NUCLEOTIDE SEQUENCE [LARGE SCALE GENOMIC DNA]</scope>
    <source>
        <strain evidence="19 20">CBS 268.59</strain>
    </source>
</reference>
<evidence type="ECO:0000256" key="12">
    <source>
        <dbReference type="ARBA" id="ARBA00023326"/>
    </source>
</evidence>
<evidence type="ECO:0000256" key="13">
    <source>
        <dbReference type="ARBA" id="ARBA00037312"/>
    </source>
</evidence>
<evidence type="ECO:0000256" key="8">
    <source>
        <dbReference type="ARBA" id="ARBA00023180"/>
    </source>
</evidence>
<evidence type="ECO:0000313" key="20">
    <source>
        <dbReference type="Proteomes" id="UP000469558"/>
    </source>
</evidence>
<keyword evidence="5" id="KW-0677">Repeat</keyword>
<feature type="active site" evidence="16">
    <location>
        <position position="233"/>
    </location>
</feature>
<keyword evidence="11" id="KW-0961">Cell wall biogenesis/degradation</keyword>
<evidence type="ECO:0000313" key="19">
    <source>
        <dbReference type="EMBL" id="TVY82545.1"/>
    </source>
</evidence>
<dbReference type="GO" id="GO:0004650">
    <property type="term" value="F:polygalacturonase activity"/>
    <property type="evidence" value="ECO:0007669"/>
    <property type="project" value="InterPro"/>
</dbReference>
<accession>A0A8T9C9Z7</accession>
<gene>
    <name evidence="19" type="primary">pgaX_1</name>
    <name evidence="19" type="ORF">LSUE1_G006616</name>
</gene>
<evidence type="ECO:0000256" key="7">
    <source>
        <dbReference type="ARBA" id="ARBA00023157"/>
    </source>
</evidence>
<feature type="chain" id="PRO_5035739952" description="galacturonan 1,4-alpha-galacturonidase" evidence="18">
    <location>
        <begin position="23"/>
        <end position="469"/>
    </location>
</feature>
<sequence>MPSFRILQTIALLGFASRAARAATCEVAGGTSDDGPAIKTALASCANGGTVLLDKTYTIGSVLETNDISNVAIELTGTIILSPDISYWKSNGVPLTFQSAYTAWTIGGNGIHIYGGGTYNGSGDTWYSAGETGPIPWTIYNAKNVLVENIKQVQSPFWNNFVYQSSNVTFNNINLHSIQSDGSQAQNTDGWDIYRSDTVSITNSYIINGDDCVSFKPNSTNILVENLYCSGSHGISVGSLGQYAGTQDIVKNVLVKNVTMVNAENGARIKAFGGSASKTSTTGGGNGYATNITFQDFKCDTVALPIVIDQCYETSASTCATYPSLVLINDIHYINVTGTGSKSKEVVSLVCSDVCDDITATGTKLVGTSGSSEYYCTNIGSTTDLDFPCSPDGTVVSASSSSTTKTTLTSSTVSSPVPFGILEPSLIFPWDRSDIQVFQKTSTTKTTTVKTTSTKTSSSSAKTKISNTK</sequence>
<evidence type="ECO:0000256" key="16">
    <source>
        <dbReference type="PROSITE-ProRule" id="PRU10052"/>
    </source>
</evidence>
<dbReference type="GO" id="GO:0045490">
    <property type="term" value="P:pectin catabolic process"/>
    <property type="evidence" value="ECO:0007669"/>
    <property type="project" value="UniProtKB-ARBA"/>
</dbReference>
<keyword evidence="3" id="KW-0964">Secreted</keyword>
<comment type="function">
    <text evidence="13">Specific in hydrolyzing the terminal glycosidic bond of polygalacturonic acid and oligogalacturonates.</text>
</comment>
<evidence type="ECO:0000256" key="10">
    <source>
        <dbReference type="ARBA" id="ARBA00023295"/>
    </source>
</evidence>
<dbReference type="GO" id="GO:0047911">
    <property type="term" value="F:galacturan 1,4-alpha-galacturonidase activity"/>
    <property type="evidence" value="ECO:0007669"/>
    <property type="project" value="UniProtKB-EC"/>
</dbReference>
<dbReference type="Proteomes" id="UP000469558">
    <property type="component" value="Unassembled WGS sequence"/>
</dbReference>
<dbReference type="AlphaFoldDB" id="A0A8T9C9Z7"/>
<comment type="caution">
    <text evidence="19">The sequence shown here is derived from an EMBL/GenBank/DDBJ whole genome shotgun (WGS) entry which is preliminary data.</text>
</comment>
<keyword evidence="12" id="KW-0624">Polysaccharide degradation</keyword>
<dbReference type="InterPro" id="IPR012334">
    <property type="entry name" value="Pectin_lyas_fold"/>
</dbReference>